<proteinExistence type="predicted"/>
<feature type="domain" description="GGDEF" evidence="1">
    <location>
        <begin position="153"/>
        <end position="286"/>
    </location>
</feature>
<dbReference type="InterPro" id="IPR052163">
    <property type="entry name" value="DGC-Regulatory_Protein"/>
</dbReference>
<dbReference type="InterPro" id="IPR013655">
    <property type="entry name" value="PAS_fold_3"/>
</dbReference>
<protein>
    <submittedName>
        <fullName evidence="2">Diguanylate cyclase (GGDEF) domain protein</fullName>
    </submittedName>
</protein>
<dbReference type="PANTHER" id="PTHR46663">
    <property type="entry name" value="DIGUANYLATE CYCLASE DGCT-RELATED"/>
    <property type="match status" value="1"/>
</dbReference>
<dbReference type="HOGENOM" id="CLU_000445_11_4_9"/>
<dbReference type="SMART" id="SM00267">
    <property type="entry name" value="GGDEF"/>
    <property type="match status" value="1"/>
</dbReference>
<dbReference type="SUPFAM" id="SSF55785">
    <property type="entry name" value="PYP-like sensor domain (PAS domain)"/>
    <property type="match status" value="1"/>
</dbReference>
<dbReference type="KEGG" id="pms:KNP414_06497"/>
<dbReference type="InterPro" id="IPR029787">
    <property type="entry name" value="Nucleotide_cyclase"/>
</dbReference>
<dbReference type="InterPro" id="IPR043128">
    <property type="entry name" value="Rev_trsase/Diguanyl_cyclase"/>
</dbReference>
<dbReference type="PROSITE" id="PS50887">
    <property type="entry name" value="GGDEF"/>
    <property type="match status" value="1"/>
</dbReference>
<evidence type="ECO:0000313" key="2">
    <source>
        <dbReference type="EMBL" id="AEI45018.1"/>
    </source>
</evidence>
<dbReference type="InterPro" id="IPR000160">
    <property type="entry name" value="GGDEF_dom"/>
</dbReference>
<reference evidence="2 3" key="2">
    <citation type="journal article" date="2013" name="Genome Announc.">
        <title>Genome Sequence of Growth-Improving Paenibacillus mucilaginosus Strain KNP414.</title>
        <authorList>
            <person name="Lu J.J."/>
            <person name="Wang J.F."/>
            <person name="Hu X.F."/>
        </authorList>
    </citation>
    <scope>NUCLEOTIDE SEQUENCE [LARGE SCALE GENOMIC DNA]</scope>
    <source>
        <strain evidence="2 3">KNP414</strain>
    </source>
</reference>
<sequence length="287" mass="32303">MENRLHGLIPEAWYPRALQQSPDWLWFVDQDGEEPLGVAPADNAGARLSGRVYAADLPGLEDACVELVRDGRAFTLDFRVVLRSGRLLWLEGKGYPLEDGHAVIAARDITAFKQQEERLSRLAYYDALTGLPNRRLFQDRFMQALYMAKRYHHKLAVLYLDMDDFKQVNDSFGHAAGDELLILAASRLSHSIREPDTVCRLGGDEFVLLLQQFEIKEDILKIGRRIGDALSQPFDIGGRGIRISSSIGASFYPDDGKDLDTLLKCADAAMYASKQRGKNRLELFSEP</sequence>
<dbReference type="AlphaFoldDB" id="F8FNU9"/>
<name>F8FNU9_PAEMK</name>
<reference evidence="3" key="1">
    <citation type="submission" date="2011-06" db="EMBL/GenBank/DDBJ databases">
        <title>Complete genome sequence of Paenibacillus mucilaginosus KNP414.</title>
        <authorList>
            <person name="Wang J."/>
            <person name="Hu S."/>
            <person name="Hu X."/>
            <person name="Zhang B."/>
            <person name="Dong D."/>
            <person name="Zhang S."/>
            <person name="Zhao K."/>
            <person name="Wu D."/>
        </authorList>
    </citation>
    <scope>NUCLEOTIDE SEQUENCE [LARGE SCALE GENOMIC DNA]</scope>
    <source>
        <strain evidence="3">KNP414</strain>
    </source>
</reference>
<dbReference type="Proteomes" id="UP000006620">
    <property type="component" value="Chromosome"/>
</dbReference>
<evidence type="ECO:0000259" key="1">
    <source>
        <dbReference type="PROSITE" id="PS50887"/>
    </source>
</evidence>
<dbReference type="RefSeq" id="WP_013920162.1">
    <property type="nucleotide sequence ID" value="NC_015690.1"/>
</dbReference>
<dbReference type="InterPro" id="IPR035965">
    <property type="entry name" value="PAS-like_dom_sf"/>
</dbReference>
<dbReference type="Pfam" id="PF00990">
    <property type="entry name" value="GGDEF"/>
    <property type="match status" value="1"/>
</dbReference>
<gene>
    <name evidence="2" type="ordered locus">KNP414_06497</name>
</gene>
<accession>F8FNU9</accession>
<dbReference type="PANTHER" id="PTHR46663:SF3">
    <property type="entry name" value="SLL0267 PROTEIN"/>
    <property type="match status" value="1"/>
</dbReference>
<dbReference type="Gene3D" id="3.30.450.20">
    <property type="entry name" value="PAS domain"/>
    <property type="match status" value="1"/>
</dbReference>
<dbReference type="SUPFAM" id="SSF55073">
    <property type="entry name" value="Nucleotide cyclase"/>
    <property type="match status" value="1"/>
</dbReference>
<evidence type="ECO:0000313" key="3">
    <source>
        <dbReference type="Proteomes" id="UP000006620"/>
    </source>
</evidence>
<organism evidence="2 3">
    <name type="scientific">Paenibacillus mucilaginosus (strain KNP414)</name>
    <dbReference type="NCBI Taxonomy" id="1036673"/>
    <lineage>
        <taxon>Bacteria</taxon>
        <taxon>Bacillati</taxon>
        <taxon>Bacillota</taxon>
        <taxon>Bacilli</taxon>
        <taxon>Bacillales</taxon>
        <taxon>Paenibacillaceae</taxon>
        <taxon>Paenibacillus</taxon>
    </lineage>
</organism>
<dbReference type="FunFam" id="3.30.70.270:FF:000001">
    <property type="entry name" value="Diguanylate cyclase domain protein"/>
    <property type="match status" value="1"/>
</dbReference>
<dbReference type="EMBL" id="CP002869">
    <property type="protein sequence ID" value="AEI45018.1"/>
    <property type="molecule type" value="Genomic_DNA"/>
</dbReference>
<dbReference type="Pfam" id="PF08447">
    <property type="entry name" value="PAS_3"/>
    <property type="match status" value="1"/>
</dbReference>
<dbReference type="CDD" id="cd01949">
    <property type="entry name" value="GGDEF"/>
    <property type="match status" value="1"/>
</dbReference>
<dbReference type="Gene3D" id="3.30.70.270">
    <property type="match status" value="1"/>
</dbReference>
<dbReference type="PATRIC" id="fig|1036673.3.peg.6053"/>
<dbReference type="NCBIfam" id="TIGR00254">
    <property type="entry name" value="GGDEF"/>
    <property type="match status" value="1"/>
</dbReference>